<keyword evidence="2" id="KW-0479">Metal-binding</keyword>
<dbReference type="AlphaFoldDB" id="A0A9J6CG41"/>
<comment type="subcellular location">
    <subcellularLocation>
        <location evidence="1">Nucleus</location>
    </subcellularLocation>
</comment>
<dbReference type="PANTHER" id="PTHR10071:SF281">
    <property type="entry name" value="BOX A-BINDING FACTOR-RELATED"/>
    <property type="match status" value="1"/>
</dbReference>
<dbReference type="OrthoDB" id="515401at2759"/>
<keyword evidence="5" id="KW-0805">Transcription regulation</keyword>
<dbReference type="InterPro" id="IPR000679">
    <property type="entry name" value="Znf_GATA"/>
</dbReference>
<gene>
    <name evidence="12" type="ORF">PVAND_010394</name>
</gene>
<keyword evidence="13" id="KW-1185">Reference proteome</keyword>
<evidence type="ECO:0000256" key="4">
    <source>
        <dbReference type="ARBA" id="ARBA00022833"/>
    </source>
</evidence>
<dbReference type="InterPro" id="IPR013088">
    <property type="entry name" value="Znf_NHR/GATA"/>
</dbReference>
<evidence type="ECO:0000259" key="11">
    <source>
        <dbReference type="PROSITE" id="PS50114"/>
    </source>
</evidence>
<protein>
    <recommendedName>
        <fullName evidence="11">GATA-type domain-containing protein</fullName>
    </recommendedName>
</protein>
<dbReference type="GO" id="GO:0045944">
    <property type="term" value="P:positive regulation of transcription by RNA polymerase II"/>
    <property type="evidence" value="ECO:0007669"/>
    <property type="project" value="TreeGrafter"/>
</dbReference>
<dbReference type="GO" id="GO:0008270">
    <property type="term" value="F:zinc ion binding"/>
    <property type="evidence" value="ECO:0007669"/>
    <property type="project" value="UniProtKB-KW"/>
</dbReference>
<organism evidence="12 13">
    <name type="scientific">Polypedilum vanderplanki</name>
    <name type="common">Sleeping chironomid midge</name>
    <dbReference type="NCBI Taxonomy" id="319348"/>
    <lineage>
        <taxon>Eukaryota</taxon>
        <taxon>Metazoa</taxon>
        <taxon>Ecdysozoa</taxon>
        <taxon>Arthropoda</taxon>
        <taxon>Hexapoda</taxon>
        <taxon>Insecta</taxon>
        <taxon>Pterygota</taxon>
        <taxon>Neoptera</taxon>
        <taxon>Endopterygota</taxon>
        <taxon>Diptera</taxon>
        <taxon>Nematocera</taxon>
        <taxon>Chironomoidea</taxon>
        <taxon>Chironomidae</taxon>
        <taxon>Chironominae</taxon>
        <taxon>Polypedilum</taxon>
        <taxon>Polypedilum</taxon>
    </lineage>
</organism>
<evidence type="ECO:0000256" key="7">
    <source>
        <dbReference type="ARBA" id="ARBA00023163"/>
    </source>
</evidence>
<dbReference type="PROSITE" id="PS50114">
    <property type="entry name" value="GATA_ZN_FINGER_2"/>
    <property type="match status" value="2"/>
</dbReference>
<keyword evidence="7" id="KW-0804">Transcription</keyword>
<dbReference type="GO" id="GO:0005634">
    <property type="term" value="C:nucleus"/>
    <property type="evidence" value="ECO:0007669"/>
    <property type="project" value="UniProtKB-SubCell"/>
</dbReference>
<evidence type="ECO:0000256" key="3">
    <source>
        <dbReference type="ARBA" id="ARBA00022771"/>
    </source>
</evidence>
<dbReference type="GO" id="GO:0000122">
    <property type="term" value="P:negative regulation of transcription by RNA polymerase II"/>
    <property type="evidence" value="ECO:0007669"/>
    <property type="project" value="TreeGrafter"/>
</dbReference>
<evidence type="ECO:0000256" key="9">
    <source>
        <dbReference type="PROSITE-ProRule" id="PRU00094"/>
    </source>
</evidence>
<keyword evidence="4" id="KW-0862">Zinc</keyword>
<dbReference type="CDD" id="cd00202">
    <property type="entry name" value="ZnF_GATA"/>
    <property type="match status" value="1"/>
</dbReference>
<evidence type="ECO:0000256" key="6">
    <source>
        <dbReference type="ARBA" id="ARBA00023125"/>
    </source>
</evidence>
<dbReference type="InterPro" id="IPR039355">
    <property type="entry name" value="Transcription_factor_GATA"/>
</dbReference>
<evidence type="ECO:0000313" key="13">
    <source>
        <dbReference type="Proteomes" id="UP001107558"/>
    </source>
</evidence>
<keyword evidence="6" id="KW-0238">DNA-binding</keyword>
<evidence type="ECO:0000313" key="12">
    <source>
        <dbReference type="EMBL" id="KAG5680917.1"/>
    </source>
</evidence>
<dbReference type="Pfam" id="PF00320">
    <property type="entry name" value="GATA"/>
    <property type="match status" value="2"/>
</dbReference>
<dbReference type="PROSITE" id="PS00344">
    <property type="entry name" value="GATA_ZN_FINGER_1"/>
    <property type="match status" value="1"/>
</dbReference>
<feature type="region of interest" description="Disordered" evidence="10">
    <location>
        <begin position="238"/>
        <end position="303"/>
    </location>
</feature>
<feature type="compositionally biased region" description="Basic and acidic residues" evidence="10">
    <location>
        <begin position="278"/>
        <end position="289"/>
    </location>
</feature>
<proteinExistence type="predicted"/>
<dbReference type="GO" id="GO:0045165">
    <property type="term" value="P:cell fate commitment"/>
    <property type="evidence" value="ECO:0007669"/>
    <property type="project" value="TreeGrafter"/>
</dbReference>
<feature type="compositionally biased region" description="Low complexity" evidence="10">
    <location>
        <begin position="290"/>
        <end position="299"/>
    </location>
</feature>
<comment type="caution">
    <text evidence="12">The sequence shown here is derived from an EMBL/GenBank/DDBJ whole genome shotgun (WGS) entry which is preliminary data.</text>
</comment>
<feature type="domain" description="GATA-type" evidence="11">
    <location>
        <begin position="452"/>
        <end position="495"/>
    </location>
</feature>
<feature type="domain" description="GATA-type" evidence="11">
    <location>
        <begin position="512"/>
        <end position="565"/>
    </location>
</feature>
<evidence type="ECO:0000256" key="2">
    <source>
        <dbReference type="ARBA" id="ARBA00022723"/>
    </source>
</evidence>
<dbReference type="FunFam" id="3.30.50.10:FF:000032">
    <property type="entry name" value="Transcription factor GATA-3"/>
    <property type="match status" value="1"/>
</dbReference>
<keyword evidence="8" id="KW-0539">Nucleus</keyword>
<dbReference type="EMBL" id="JADBJN010000001">
    <property type="protein sequence ID" value="KAG5680917.1"/>
    <property type="molecule type" value="Genomic_DNA"/>
</dbReference>
<evidence type="ECO:0000256" key="8">
    <source>
        <dbReference type="ARBA" id="ARBA00023242"/>
    </source>
</evidence>
<name>A0A9J6CG41_POLVA</name>
<dbReference type="SMART" id="SM00401">
    <property type="entry name" value="ZnF_GATA"/>
    <property type="match status" value="2"/>
</dbReference>
<dbReference type="GO" id="GO:0000981">
    <property type="term" value="F:DNA-binding transcription factor activity, RNA polymerase II-specific"/>
    <property type="evidence" value="ECO:0007669"/>
    <property type="project" value="TreeGrafter"/>
</dbReference>
<keyword evidence="3 9" id="KW-0863">Zinc-finger</keyword>
<accession>A0A9J6CG41</accession>
<evidence type="ECO:0000256" key="1">
    <source>
        <dbReference type="ARBA" id="ARBA00004123"/>
    </source>
</evidence>
<evidence type="ECO:0000256" key="5">
    <source>
        <dbReference type="ARBA" id="ARBA00023015"/>
    </source>
</evidence>
<dbReference type="PANTHER" id="PTHR10071">
    <property type="entry name" value="TRANSCRIPTION FACTOR GATA FAMILY MEMBER"/>
    <property type="match status" value="1"/>
</dbReference>
<feature type="region of interest" description="Disordered" evidence="10">
    <location>
        <begin position="491"/>
        <end position="514"/>
    </location>
</feature>
<dbReference type="GO" id="GO:0000978">
    <property type="term" value="F:RNA polymerase II cis-regulatory region sequence-specific DNA binding"/>
    <property type="evidence" value="ECO:0007669"/>
    <property type="project" value="TreeGrafter"/>
</dbReference>
<dbReference type="PRINTS" id="PR00619">
    <property type="entry name" value="GATAZNFINGER"/>
</dbReference>
<dbReference type="Proteomes" id="UP001107558">
    <property type="component" value="Chromosome 1"/>
</dbReference>
<dbReference type="SUPFAM" id="SSF57716">
    <property type="entry name" value="Glucocorticoid receptor-like (DNA-binding domain)"/>
    <property type="match status" value="2"/>
</dbReference>
<sequence length="655" mass="72433">MGNATLLVALVNIETVTHLRNSFMIFLVMDTQQSEIVEQKVEAVTVERVMIAEVNNGNEAVKVEKIVKDPVTVIAVPTSTEVSSSVATSASQVQESIVTSGVQTIPPTTVIATRQRMITTQGHIREISVTQAQDVAEQYEQYQITASGDDQNVYTYEQSPAGIITISQPENLQTTGILKRDILIEKEHSGVSGPTINVVSAEPQTVYVELKNNGEEQARYLSNATIRYEAPDRYHRFPYHGLPPPPPHNSHLQHQREMALKAEGSQHPPPPQELQIYEAEHAAHAHHASEQQSSLNNESSEPKAHYTNLETVGSSQSSYYIASESYQPANSNGYAYLPTTTAKEGQYIYHPNSPVLYKNEASLNSTISAKHQPPHYMQVYENNSMQTSPPQATYYKSDPSGQYAWPGAIDYNGSFGGTIIVENPQSDYITNGHHQWPISAIAAETYDPSIMQSDVRECVNCASSDTPLWRRDLATGHNLCNRCALYNKQNSVPRPPNRLPKAKAPSAAAGNRRSGLSCNNCNTTTTTLWRRNSQGEPVCNACGLYYKLHNVPRPLTMKKDGIQTRKRKPKAQTPMKPIEKILPPMIPSQIQMPHHEMHIAAQPLPAHEHYISVSQPSAHLRHAPISSSITIDSNRHIEIPTSQGVIQTSAAERGN</sequence>
<dbReference type="Gene3D" id="3.30.50.10">
    <property type="entry name" value="Erythroid Transcription Factor GATA-1, subunit A"/>
    <property type="match status" value="2"/>
</dbReference>
<reference evidence="12" key="1">
    <citation type="submission" date="2021-03" db="EMBL/GenBank/DDBJ databases">
        <title>Chromosome level genome of the anhydrobiotic midge Polypedilum vanderplanki.</title>
        <authorList>
            <person name="Yoshida Y."/>
            <person name="Kikawada T."/>
            <person name="Gusev O."/>
        </authorList>
    </citation>
    <scope>NUCLEOTIDE SEQUENCE</scope>
    <source>
        <strain evidence="12">NIAS01</strain>
        <tissue evidence="12">Whole body or cell culture</tissue>
    </source>
</reference>
<evidence type="ECO:0000256" key="10">
    <source>
        <dbReference type="SAM" id="MobiDB-lite"/>
    </source>
</evidence>